<dbReference type="InterPro" id="IPR002347">
    <property type="entry name" value="SDR_fam"/>
</dbReference>
<evidence type="ECO:0000256" key="3">
    <source>
        <dbReference type="RuleBase" id="RU000363"/>
    </source>
</evidence>
<dbReference type="CDD" id="cd05374">
    <property type="entry name" value="17beta-HSD-like_SDR_c"/>
    <property type="match status" value="1"/>
</dbReference>
<evidence type="ECO:0000256" key="1">
    <source>
        <dbReference type="ARBA" id="ARBA00006484"/>
    </source>
</evidence>
<name>A0AA97PLA9_PYRO3</name>
<evidence type="ECO:0000313" key="5">
    <source>
        <dbReference type="EMBL" id="ELQ38911.1"/>
    </source>
</evidence>
<dbReference type="PRINTS" id="PR00081">
    <property type="entry name" value="GDHRDH"/>
</dbReference>
<feature type="region of interest" description="Disordered" evidence="4">
    <location>
        <begin position="400"/>
        <end position="419"/>
    </location>
</feature>
<reference evidence="5" key="1">
    <citation type="journal article" date="2012" name="PLoS Genet.">
        <title>Comparative analysis of the genomes of two field isolates of the rice blast fungus Magnaporthe oryzae.</title>
        <authorList>
            <person name="Xue M."/>
            <person name="Yang J."/>
            <person name="Li Z."/>
            <person name="Hu S."/>
            <person name="Yao N."/>
            <person name="Dean R.A."/>
            <person name="Zhao W."/>
            <person name="Shen M."/>
            <person name="Zhang H."/>
            <person name="Li C."/>
            <person name="Liu L."/>
            <person name="Cao L."/>
            <person name="Xu X."/>
            <person name="Xing Y."/>
            <person name="Hsiang T."/>
            <person name="Zhang Z."/>
            <person name="Xu J.R."/>
            <person name="Peng Y.L."/>
        </authorList>
    </citation>
    <scope>NUCLEOTIDE SEQUENCE</scope>
    <source>
        <strain evidence="5">Y34</strain>
    </source>
</reference>
<evidence type="ECO:0000256" key="2">
    <source>
        <dbReference type="ARBA" id="ARBA00023002"/>
    </source>
</evidence>
<accession>A0AA97PLA9</accession>
<dbReference type="SUPFAM" id="SSF51735">
    <property type="entry name" value="NAD(P)-binding Rossmann-fold domains"/>
    <property type="match status" value="1"/>
</dbReference>
<dbReference type="PANTHER" id="PTHR44169:SF6">
    <property type="entry name" value="NADPH-DEPENDENT 1-ACYLDIHYDROXYACETONE PHOSPHATE REDUCTASE"/>
    <property type="match status" value="1"/>
</dbReference>
<gene>
    <name evidence="5" type="ORF">OOU_Y34scaffold00522g66</name>
</gene>
<dbReference type="AlphaFoldDB" id="A0AA97PLA9"/>
<dbReference type="PANTHER" id="PTHR44169">
    <property type="entry name" value="NADPH-DEPENDENT 1-ACYLDIHYDROXYACETONE PHOSPHATE REDUCTASE"/>
    <property type="match status" value="1"/>
</dbReference>
<dbReference type="GO" id="GO:0005811">
    <property type="term" value="C:lipid droplet"/>
    <property type="evidence" value="ECO:0007669"/>
    <property type="project" value="TreeGrafter"/>
</dbReference>
<dbReference type="PRINTS" id="PR00080">
    <property type="entry name" value="SDRFAMILY"/>
</dbReference>
<dbReference type="InterPro" id="IPR036291">
    <property type="entry name" value="NAD(P)-bd_dom_sf"/>
</dbReference>
<evidence type="ECO:0000256" key="4">
    <source>
        <dbReference type="SAM" id="MobiDB-lite"/>
    </source>
</evidence>
<dbReference type="Gene3D" id="3.40.50.720">
    <property type="entry name" value="NAD(P)-binding Rossmann-like Domain"/>
    <property type="match status" value="1"/>
</dbReference>
<keyword evidence="2" id="KW-0560">Oxidoreductase</keyword>
<dbReference type="EMBL" id="JH793177">
    <property type="protein sequence ID" value="ELQ38911.1"/>
    <property type="molecule type" value="Genomic_DNA"/>
</dbReference>
<dbReference type="Pfam" id="PF00106">
    <property type="entry name" value="adh_short"/>
    <property type="match status" value="1"/>
</dbReference>
<proteinExistence type="inferred from homology"/>
<dbReference type="GO" id="GO:0000140">
    <property type="term" value="F:acylglycerone-phosphate reductase (NADP+) activity"/>
    <property type="evidence" value="ECO:0007669"/>
    <property type="project" value="TreeGrafter"/>
</dbReference>
<organism evidence="5">
    <name type="scientific">Pyricularia oryzae (strain Y34)</name>
    <name type="common">Rice blast fungus</name>
    <name type="synonym">Magnaporthe oryzae</name>
    <dbReference type="NCBI Taxonomy" id="1143189"/>
    <lineage>
        <taxon>Eukaryota</taxon>
        <taxon>Fungi</taxon>
        <taxon>Dikarya</taxon>
        <taxon>Ascomycota</taxon>
        <taxon>Pezizomycotina</taxon>
        <taxon>Sordariomycetes</taxon>
        <taxon>Sordariomycetidae</taxon>
        <taxon>Magnaporthales</taxon>
        <taxon>Pyriculariaceae</taxon>
        <taxon>Pyricularia</taxon>
    </lineage>
</organism>
<sequence length="419" mass="44841">MSEAPNMATKTPTQSVLITGCSAGGIGSELALEFQRRGLRVFATARTLSKMDHLKDLPNVALLRLDVTDQSTIDAAVAAVRATGNLNHLINNSGVQHIAPLLETDLETTRSLFDVNVFGVLRVTQAFAPLLIAAAGCVVNVCSILGHVNMPWKGVYEASKAAVEMLSETLRLEMRPLGVRVVSLVVGAVDTNITAAASRTELPDGSPYKVKSVEDAIRKLTSGRDGIKRTPADEFAKKVVDDILGGVSGRIWRGQMAGVANIASKMVPSIPYPIQVLFELRKASAVNARLTQPTRDIRAICAELKVSAAQKLSDPTLVNNKRVAHTPIPNESKGVMVELAILHPELGPEHGRLECLTIAVQTRYHQPGPRSSSATAIPRGRIKEGMFGGEDAGRPWALVPPQPDDLEVSVSGDELTGHF</sequence>
<dbReference type="GO" id="GO:0019433">
    <property type="term" value="P:triglyceride catabolic process"/>
    <property type="evidence" value="ECO:0007669"/>
    <property type="project" value="TreeGrafter"/>
</dbReference>
<dbReference type="Proteomes" id="UP000011086">
    <property type="component" value="Unassembled WGS sequence"/>
</dbReference>
<dbReference type="GO" id="GO:0004806">
    <property type="term" value="F:triacylglycerol lipase activity"/>
    <property type="evidence" value="ECO:0007669"/>
    <property type="project" value="TreeGrafter"/>
</dbReference>
<dbReference type="GO" id="GO:0005783">
    <property type="term" value="C:endoplasmic reticulum"/>
    <property type="evidence" value="ECO:0007669"/>
    <property type="project" value="TreeGrafter"/>
</dbReference>
<protein>
    <submittedName>
        <fullName evidence="5">NADPH-dependent 1-acyldihydroxyacetone phosphate reductase</fullName>
    </submittedName>
</protein>
<dbReference type="GO" id="GO:0006654">
    <property type="term" value="P:phosphatidic acid biosynthetic process"/>
    <property type="evidence" value="ECO:0007669"/>
    <property type="project" value="TreeGrafter"/>
</dbReference>
<comment type="similarity">
    <text evidence="1 3">Belongs to the short-chain dehydrogenases/reductases (SDR) family.</text>
</comment>